<evidence type="ECO:0000259" key="5">
    <source>
        <dbReference type="Pfam" id="PF10433"/>
    </source>
</evidence>
<gene>
    <name evidence="7" type="ORF">BJ508DRAFT_365942</name>
</gene>
<keyword evidence="8" id="KW-1185">Reference proteome</keyword>
<dbReference type="EMBL" id="ML119776">
    <property type="protein sequence ID" value="RPA74921.1"/>
    <property type="molecule type" value="Genomic_DNA"/>
</dbReference>
<feature type="domain" description="RSE1/DDB1/CPSF1 C-terminal" evidence="4">
    <location>
        <begin position="1006"/>
        <end position="1134"/>
    </location>
</feature>
<dbReference type="Proteomes" id="UP000275078">
    <property type="component" value="Unassembled WGS sequence"/>
</dbReference>
<feature type="compositionally biased region" description="Low complexity" evidence="3">
    <location>
        <begin position="977"/>
        <end position="994"/>
    </location>
</feature>
<keyword evidence="2" id="KW-0539">Nucleus</keyword>
<dbReference type="AlphaFoldDB" id="A0A3N4HSA0"/>
<dbReference type="PANTHER" id="PTHR10644">
    <property type="entry name" value="DNA REPAIR/RNA PROCESSING CPSF FAMILY"/>
    <property type="match status" value="1"/>
</dbReference>
<dbReference type="Pfam" id="PF10433">
    <property type="entry name" value="Beta-prop_RSE1_1st"/>
    <property type="match status" value="1"/>
</dbReference>
<evidence type="ECO:0000259" key="4">
    <source>
        <dbReference type="Pfam" id="PF03178"/>
    </source>
</evidence>
<dbReference type="STRING" id="1160509.A0A3N4HSA0"/>
<dbReference type="Gene3D" id="2.130.10.10">
    <property type="entry name" value="YVTN repeat-like/Quinoprotein amine dehydrogenase"/>
    <property type="match status" value="3"/>
</dbReference>
<protein>
    <recommendedName>
        <fullName evidence="9">DNA damage-binding protein 1</fullName>
    </recommendedName>
</protein>
<comment type="subcellular location">
    <subcellularLocation>
        <location evidence="1">Nucleus</location>
    </subcellularLocation>
</comment>
<evidence type="ECO:0000313" key="8">
    <source>
        <dbReference type="Proteomes" id="UP000275078"/>
    </source>
</evidence>
<evidence type="ECO:0008006" key="9">
    <source>
        <dbReference type="Google" id="ProtNLM"/>
    </source>
</evidence>
<feature type="region of interest" description="Disordered" evidence="3">
    <location>
        <begin position="970"/>
        <end position="1002"/>
    </location>
</feature>
<evidence type="ECO:0000256" key="3">
    <source>
        <dbReference type="SAM" id="MobiDB-lite"/>
    </source>
</evidence>
<organism evidence="7 8">
    <name type="scientific">Ascobolus immersus RN42</name>
    <dbReference type="NCBI Taxonomy" id="1160509"/>
    <lineage>
        <taxon>Eukaryota</taxon>
        <taxon>Fungi</taxon>
        <taxon>Dikarya</taxon>
        <taxon>Ascomycota</taxon>
        <taxon>Pezizomycotina</taxon>
        <taxon>Pezizomycetes</taxon>
        <taxon>Pezizales</taxon>
        <taxon>Ascobolaceae</taxon>
        <taxon>Ascobolus</taxon>
    </lineage>
</organism>
<dbReference type="InterPro" id="IPR058543">
    <property type="entry name" value="Beta-prop_RSE1/DDB1/CPSF1_2nd"/>
</dbReference>
<evidence type="ECO:0000313" key="7">
    <source>
        <dbReference type="EMBL" id="RPA74921.1"/>
    </source>
</evidence>
<dbReference type="Pfam" id="PF03178">
    <property type="entry name" value="CPSF_A"/>
    <property type="match status" value="2"/>
</dbReference>
<name>A0A3N4HSA0_ASCIM</name>
<proteinExistence type="predicted"/>
<evidence type="ECO:0000256" key="1">
    <source>
        <dbReference type="ARBA" id="ARBA00004123"/>
    </source>
</evidence>
<feature type="domain" description="RSE1/DDB1/CPSF1 second beta-propeller" evidence="6">
    <location>
        <begin position="435"/>
        <end position="751"/>
    </location>
</feature>
<reference evidence="7 8" key="1">
    <citation type="journal article" date="2018" name="Nat. Ecol. Evol.">
        <title>Pezizomycetes genomes reveal the molecular basis of ectomycorrhizal truffle lifestyle.</title>
        <authorList>
            <person name="Murat C."/>
            <person name="Payen T."/>
            <person name="Noel B."/>
            <person name="Kuo A."/>
            <person name="Morin E."/>
            <person name="Chen J."/>
            <person name="Kohler A."/>
            <person name="Krizsan K."/>
            <person name="Balestrini R."/>
            <person name="Da Silva C."/>
            <person name="Montanini B."/>
            <person name="Hainaut M."/>
            <person name="Levati E."/>
            <person name="Barry K.W."/>
            <person name="Belfiori B."/>
            <person name="Cichocki N."/>
            <person name="Clum A."/>
            <person name="Dockter R.B."/>
            <person name="Fauchery L."/>
            <person name="Guy J."/>
            <person name="Iotti M."/>
            <person name="Le Tacon F."/>
            <person name="Lindquist E.A."/>
            <person name="Lipzen A."/>
            <person name="Malagnac F."/>
            <person name="Mello A."/>
            <person name="Molinier V."/>
            <person name="Miyauchi S."/>
            <person name="Poulain J."/>
            <person name="Riccioni C."/>
            <person name="Rubini A."/>
            <person name="Sitrit Y."/>
            <person name="Splivallo R."/>
            <person name="Traeger S."/>
            <person name="Wang M."/>
            <person name="Zifcakova L."/>
            <person name="Wipf D."/>
            <person name="Zambonelli A."/>
            <person name="Paolocci F."/>
            <person name="Nowrousian M."/>
            <person name="Ottonello S."/>
            <person name="Baldrian P."/>
            <person name="Spatafora J.W."/>
            <person name="Henrissat B."/>
            <person name="Nagy L.G."/>
            <person name="Aury J.M."/>
            <person name="Wincker P."/>
            <person name="Grigoriev I.V."/>
            <person name="Bonfante P."/>
            <person name="Martin F.M."/>
        </authorList>
    </citation>
    <scope>NUCLEOTIDE SEQUENCE [LARGE SCALE GENOMIC DNA]</scope>
    <source>
        <strain evidence="7 8">RN42</strain>
    </source>
</reference>
<dbReference type="GO" id="GO:0005634">
    <property type="term" value="C:nucleus"/>
    <property type="evidence" value="ECO:0007669"/>
    <property type="project" value="UniProtKB-SubCell"/>
</dbReference>
<dbReference type="InterPro" id="IPR004871">
    <property type="entry name" value="RSE1/DDB1/CPSF1_C"/>
</dbReference>
<dbReference type="OrthoDB" id="433457at2759"/>
<dbReference type="InterPro" id="IPR050358">
    <property type="entry name" value="RSE1/DDB1/CFT1"/>
</dbReference>
<accession>A0A3N4HSA0</accession>
<dbReference type="InterPro" id="IPR018846">
    <property type="entry name" value="Beta-prop_RSE1/DDB1/CPSF1_1st"/>
</dbReference>
<dbReference type="InterPro" id="IPR015943">
    <property type="entry name" value="WD40/YVTN_repeat-like_dom_sf"/>
</dbReference>
<evidence type="ECO:0000259" key="6">
    <source>
        <dbReference type="Pfam" id="PF23726"/>
    </source>
</evidence>
<feature type="domain" description="RSE1/DDB1/CPSF1 first beta-propeller" evidence="5">
    <location>
        <begin position="14"/>
        <end position="377"/>
    </location>
</feature>
<sequence length="1268" mass="138680">MAYVATLHKPGKVYDAIVTDFLEPDVPNLILIKLDYIEIYSLPAPTRLLHSFQTHTSLLSGIAHKPASSATSHLFLATPNYSYFSISWDPTTNSIATAESFLDTSERFARASENPKLIVDPQKRCIASHNAQGVLHIFNISRNKEGFRAVSEKALGRIEAPERVRFGEFGTGDIVFLEATESEDAKEGVVVVVGVVDPVSNYWGTKAYRWGFKKTKSNIPPLEEVEEWGIPTGGDIKVEGGADDLVLILPVSGKYGGYVAVGPSMALYKPDPRSNEDVIVKEMSRLDRGIEAWCKLDDERFLVGDMSGGLSILLLDINEKYERVKGLRLIPLGTTAPASKIVDLGKDSLYYIASATADSQIIQLSKTKPHVKVVQTLTNFSPLLDLAIPEMAFAGREQKLESYLPSQSRVVAASGWEHTGTIRSIRSGIGLEVDGEVDLFGARQAWGVKKSKTDDFHDALIVGFVDETRAFGFDMDGSLEELAEYPGLKLNVESLLIGEYDRYRVQVTRKGVSFYSLVEGRDVGEWLVSTYKGGEEILFAAANDAFVILALNGNKAVTLALGANGFELQAEASWEDSPACVTIAPGDAAIAAMGFWGAGKVELLDCRSLSTLSTDTLSESEGSIPRSILLAPMLQTHPMSLLVGMSDGDLYSFVITEEATLAQRNKTVVGLQSMGLYAIPRAPADGPTDKTRKVGAFVASENPALLYANEAGNRLVYSAIQHDEVTFAAYFNSESFQDSVIVGTSEEVRFIHLDKERTMHVESKSTRDEGVPRRIVYSQEHNICAVALTAIKVDSEGRELFASKLVIYDSTFLEKLDEVELHDNELVECIETIVLPTTEGKDAECFVLGTALIDENAARATMGRIVVFEVTEGRKLGRRGAADKLGSCKTICKFDRMKHCFVVGLNKSVSIIHYEPLEKLSETHYKFTKLASYRCHSEPVEVSAIGDYIAVGDCFRGPSLVQFIRNTGDATSNTVDTSEPTKAATPAAESSSSSAKKDTPLKPKPAYQLLEVARTFDHFWTTSCQLLDQDTILAADAVGRVVVFQRNKEAVGDFEGLKLVKSCYYISNDVVNRIKLLPNPSKSSEEPQQSSSSKTFYHPVLPRAHLVTRSGAIVLFSLIPSELQNLLMQLQKGLEPASSKSKAAKSDEGAFKIIGPANINPFTAKRTSQLGAVGDINAYTFSASGGSLTTGEEGANYVRVVDGDLVITQAWEVMSTEEKKKWIEGVLSEMEKVKKAEAEKMEVDEGDEGKLTVEEVGWILERLERLQS</sequence>
<dbReference type="Pfam" id="PF23726">
    <property type="entry name" value="Beta-prop_RSE1_2nd"/>
    <property type="match status" value="1"/>
</dbReference>
<feature type="domain" description="RSE1/DDB1/CPSF1 C-terminal" evidence="4">
    <location>
        <begin position="802"/>
        <end position="965"/>
    </location>
</feature>
<dbReference type="GO" id="GO:0003676">
    <property type="term" value="F:nucleic acid binding"/>
    <property type="evidence" value="ECO:0007669"/>
    <property type="project" value="InterPro"/>
</dbReference>
<evidence type="ECO:0000256" key="2">
    <source>
        <dbReference type="ARBA" id="ARBA00023242"/>
    </source>
</evidence>